<feature type="domain" description="TIL" evidence="5">
    <location>
        <begin position="102"/>
        <end position="161"/>
    </location>
</feature>
<feature type="domain" description="TIL" evidence="5">
    <location>
        <begin position="320"/>
        <end position="375"/>
    </location>
</feature>
<dbReference type="Pfam" id="PF01826">
    <property type="entry name" value="TIL"/>
    <property type="match status" value="4"/>
</dbReference>
<protein>
    <submittedName>
        <fullName evidence="7">TIL domain-containing protein</fullName>
    </submittedName>
</protein>
<dbReference type="SUPFAM" id="SSF57567">
    <property type="entry name" value="Serine protease inhibitors"/>
    <property type="match status" value="4"/>
</dbReference>
<proteinExistence type="predicted"/>
<dbReference type="PANTHER" id="PTHR23259:SF70">
    <property type="entry name" value="ACCESSORY GLAND PROTEIN ACP62F-RELATED"/>
    <property type="match status" value="1"/>
</dbReference>
<reference evidence="7" key="1">
    <citation type="submission" date="2022-11" db="UniProtKB">
        <authorList>
            <consortium name="WormBaseParasite"/>
        </authorList>
    </citation>
    <scope>IDENTIFICATION</scope>
</reference>
<dbReference type="AlphaFoldDB" id="A0A915HP77"/>
<keyword evidence="2" id="KW-0722">Serine protease inhibitor</keyword>
<dbReference type="Gene3D" id="2.10.25.10">
    <property type="entry name" value="Laminin"/>
    <property type="match status" value="4"/>
</dbReference>
<accession>A0A915HP77</accession>
<name>A0A915HP77_ROMCU</name>
<dbReference type="InterPro" id="IPR051368">
    <property type="entry name" value="SerProtInhib-TIL_Domain"/>
</dbReference>
<evidence type="ECO:0000313" key="7">
    <source>
        <dbReference type="WBParaSite" id="nRc.2.0.1.t03311-RA"/>
    </source>
</evidence>
<evidence type="ECO:0000256" key="1">
    <source>
        <dbReference type="ARBA" id="ARBA00022690"/>
    </source>
</evidence>
<feature type="compositionally biased region" description="Basic and acidic residues" evidence="4">
    <location>
        <begin position="176"/>
        <end position="193"/>
    </location>
</feature>
<dbReference type="InterPro" id="IPR036084">
    <property type="entry name" value="Ser_inhib-like_sf"/>
</dbReference>
<feature type="region of interest" description="Disordered" evidence="4">
    <location>
        <begin position="169"/>
        <end position="208"/>
    </location>
</feature>
<feature type="domain" description="TIL" evidence="5">
    <location>
        <begin position="29"/>
        <end position="86"/>
    </location>
</feature>
<evidence type="ECO:0000256" key="4">
    <source>
        <dbReference type="SAM" id="MobiDB-lite"/>
    </source>
</evidence>
<keyword evidence="3" id="KW-1015">Disulfide bond</keyword>
<dbReference type="WBParaSite" id="nRc.2.0.1.t03311-RA">
    <property type="protein sequence ID" value="nRc.2.0.1.t03311-RA"/>
    <property type="gene ID" value="nRc.2.0.1.g03311"/>
</dbReference>
<keyword evidence="6" id="KW-1185">Reference proteome</keyword>
<dbReference type="GO" id="GO:0004867">
    <property type="term" value="F:serine-type endopeptidase inhibitor activity"/>
    <property type="evidence" value="ECO:0007669"/>
    <property type="project" value="UniProtKB-KW"/>
</dbReference>
<dbReference type="InterPro" id="IPR002919">
    <property type="entry name" value="TIL_dom"/>
</dbReference>
<evidence type="ECO:0000259" key="5">
    <source>
        <dbReference type="Pfam" id="PF01826"/>
    </source>
</evidence>
<evidence type="ECO:0000256" key="3">
    <source>
        <dbReference type="ARBA" id="ARBA00023157"/>
    </source>
</evidence>
<feature type="domain" description="TIL" evidence="5">
    <location>
        <begin position="220"/>
        <end position="276"/>
    </location>
</feature>
<evidence type="ECO:0000313" key="6">
    <source>
        <dbReference type="Proteomes" id="UP000887565"/>
    </source>
</evidence>
<evidence type="ECO:0000256" key="2">
    <source>
        <dbReference type="ARBA" id="ARBA00022900"/>
    </source>
</evidence>
<organism evidence="6 7">
    <name type="scientific">Romanomermis culicivorax</name>
    <name type="common">Nematode worm</name>
    <dbReference type="NCBI Taxonomy" id="13658"/>
    <lineage>
        <taxon>Eukaryota</taxon>
        <taxon>Metazoa</taxon>
        <taxon>Ecdysozoa</taxon>
        <taxon>Nematoda</taxon>
        <taxon>Enoplea</taxon>
        <taxon>Dorylaimia</taxon>
        <taxon>Mermithida</taxon>
        <taxon>Mermithoidea</taxon>
        <taxon>Mermithidae</taxon>
        <taxon>Romanomermis</taxon>
    </lineage>
</organism>
<sequence length="375" mass="41434">MNSDVKTSGKYSKGAKHFPRHFYSADLTCPPGKVLNPCGDLCQVTCKDVTTNKLPKVCPQICNPPACVCPDGQALIRGQCVAYGHCWRLPSGEDQASKKLECPPGKVLDPCGDLCEVTCDDVTTNNIPKSCPKICLEPACVCHNGTAQHHRSSTCVPYGNCWRIPADTPHSGAHHVQRESKQTLEKSPLEKRISSSSSSESVQELATPGTPLKQMPLKICGPNEEYSPCGRRCERSCLTLYVLNPFCDKGPCFGDCTCKDGFVRDEQHACVPDTQCPNFKETLILPARIPGELKSEEESEEDQNKEKNQEQNAIHIRHRCGRNMEYQECGYPCERTCVDVVEHRSPPIACITLCKPPGCYCKSGFVRFHNGQRCV</sequence>
<dbReference type="PANTHER" id="PTHR23259">
    <property type="entry name" value="RIDDLE"/>
    <property type="match status" value="1"/>
</dbReference>
<keyword evidence="1" id="KW-0646">Protease inhibitor</keyword>
<dbReference type="Proteomes" id="UP000887565">
    <property type="component" value="Unplaced"/>
</dbReference>
<dbReference type="CDD" id="cd19941">
    <property type="entry name" value="TIL"/>
    <property type="match status" value="4"/>
</dbReference>